<sequence length="101" mass="11336">MDAKLFSNMNSAEKVGWDGRTLTPRGSSSPSMRSGHFSDTNFYHSCFFTHMSYVSASKKSVGPKKWTILNVLVLDTTVMFIDPMNIVFNLEDPVVVVVIDR</sequence>
<dbReference type="Pfam" id="PF03080">
    <property type="entry name" value="Neprosin"/>
    <property type="match status" value="1"/>
</dbReference>
<dbReference type="AlphaFoldDB" id="A0A4D6MKZ2"/>
<evidence type="ECO:0000313" key="4">
    <source>
        <dbReference type="Proteomes" id="UP000501690"/>
    </source>
</evidence>
<name>A0A4D6MKZ2_VIGUN</name>
<dbReference type="InterPro" id="IPR004314">
    <property type="entry name" value="Neprosin"/>
</dbReference>
<feature type="compositionally biased region" description="Low complexity" evidence="1">
    <location>
        <begin position="24"/>
        <end position="35"/>
    </location>
</feature>
<organism evidence="3 4">
    <name type="scientific">Vigna unguiculata</name>
    <name type="common">Cowpea</name>
    <dbReference type="NCBI Taxonomy" id="3917"/>
    <lineage>
        <taxon>Eukaryota</taxon>
        <taxon>Viridiplantae</taxon>
        <taxon>Streptophyta</taxon>
        <taxon>Embryophyta</taxon>
        <taxon>Tracheophyta</taxon>
        <taxon>Spermatophyta</taxon>
        <taxon>Magnoliopsida</taxon>
        <taxon>eudicotyledons</taxon>
        <taxon>Gunneridae</taxon>
        <taxon>Pentapetalae</taxon>
        <taxon>rosids</taxon>
        <taxon>fabids</taxon>
        <taxon>Fabales</taxon>
        <taxon>Fabaceae</taxon>
        <taxon>Papilionoideae</taxon>
        <taxon>50 kb inversion clade</taxon>
        <taxon>NPAAA clade</taxon>
        <taxon>indigoferoid/millettioid clade</taxon>
        <taxon>Phaseoleae</taxon>
        <taxon>Vigna</taxon>
    </lineage>
</organism>
<proteinExistence type="predicted"/>
<feature type="domain" description="Neprosin PEP catalytic" evidence="2">
    <location>
        <begin position="3"/>
        <end position="60"/>
    </location>
</feature>
<reference evidence="3 4" key="1">
    <citation type="submission" date="2019-04" db="EMBL/GenBank/DDBJ databases">
        <title>An improved genome assembly and genetic linkage map for asparagus bean, Vigna unguiculata ssp. sesquipedialis.</title>
        <authorList>
            <person name="Xia Q."/>
            <person name="Zhang R."/>
            <person name="Dong Y."/>
        </authorList>
    </citation>
    <scope>NUCLEOTIDE SEQUENCE [LARGE SCALE GENOMIC DNA]</scope>
    <source>
        <tissue evidence="3">Leaf</tissue>
    </source>
</reference>
<feature type="region of interest" description="Disordered" evidence="1">
    <location>
        <begin position="16"/>
        <end position="35"/>
    </location>
</feature>
<keyword evidence="4" id="KW-1185">Reference proteome</keyword>
<accession>A0A4D6MKZ2</accession>
<dbReference type="Proteomes" id="UP000501690">
    <property type="component" value="Linkage Group LG7"/>
</dbReference>
<evidence type="ECO:0000256" key="1">
    <source>
        <dbReference type="SAM" id="MobiDB-lite"/>
    </source>
</evidence>
<protein>
    <recommendedName>
        <fullName evidence="2">Neprosin PEP catalytic domain-containing protein</fullName>
    </recommendedName>
</protein>
<dbReference type="EMBL" id="CP039351">
    <property type="protein sequence ID" value="QCE01272.1"/>
    <property type="molecule type" value="Genomic_DNA"/>
</dbReference>
<evidence type="ECO:0000259" key="2">
    <source>
        <dbReference type="Pfam" id="PF03080"/>
    </source>
</evidence>
<evidence type="ECO:0000313" key="3">
    <source>
        <dbReference type="EMBL" id="QCE01272.1"/>
    </source>
</evidence>
<gene>
    <name evidence="3" type="ORF">DEO72_LG7g2568</name>
</gene>